<dbReference type="InterPro" id="IPR008634">
    <property type="entry name" value="Gas-vesicle_GvpO"/>
</dbReference>
<feature type="compositionally biased region" description="Basic and acidic residues" evidence="1">
    <location>
        <begin position="112"/>
        <end position="125"/>
    </location>
</feature>
<evidence type="ECO:0000256" key="1">
    <source>
        <dbReference type="SAM" id="MobiDB-lite"/>
    </source>
</evidence>
<keyword evidence="3" id="KW-1185">Reference proteome</keyword>
<dbReference type="Pfam" id="PF05800">
    <property type="entry name" value="GvpO"/>
    <property type="match status" value="1"/>
</dbReference>
<dbReference type="GO" id="GO:0031412">
    <property type="term" value="P:gas vesicle organization"/>
    <property type="evidence" value="ECO:0007669"/>
    <property type="project" value="InterPro"/>
</dbReference>
<sequence>MAARVRSGGDRVPARRRSRAGDVSERERDDLPPDEDAVDDEDERPAENDEDYEDEPSGEDDEDDDYQDEENEEDEEGDGGYDDDYEAEDDYVEERPRRRGRRLSAATAGEAGLRHIAELTSREPEGVTLVKPSDGGGGGWTVGVEVVEDRRIPSSGDILALYEAELDPEGGLLSYRRLRRYRRGSGDSERG</sequence>
<dbReference type="Proteomes" id="UP000586042">
    <property type="component" value="Unassembled WGS sequence"/>
</dbReference>
<accession>A0A7Y6I300</accession>
<comment type="caution">
    <text evidence="2">The sequence shown here is derived from an EMBL/GenBank/DDBJ whole genome shotgun (WGS) entry which is preliminary data.</text>
</comment>
<evidence type="ECO:0000313" key="3">
    <source>
        <dbReference type="Proteomes" id="UP000586042"/>
    </source>
</evidence>
<feature type="compositionally biased region" description="Basic and acidic residues" evidence="1">
    <location>
        <begin position="7"/>
        <end position="31"/>
    </location>
</feature>
<organism evidence="2 3">
    <name type="scientific">Nonomuraea montanisoli</name>
    <dbReference type="NCBI Taxonomy" id="2741721"/>
    <lineage>
        <taxon>Bacteria</taxon>
        <taxon>Bacillati</taxon>
        <taxon>Actinomycetota</taxon>
        <taxon>Actinomycetes</taxon>
        <taxon>Streptosporangiales</taxon>
        <taxon>Streptosporangiaceae</taxon>
        <taxon>Nonomuraea</taxon>
    </lineage>
</organism>
<proteinExistence type="predicted"/>
<dbReference type="EMBL" id="JABWGN010000002">
    <property type="protein sequence ID" value="NUW30566.1"/>
    <property type="molecule type" value="Genomic_DNA"/>
</dbReference>
<gene>
    <name evidence="2" type="ORF">HTZ77_03890</name>
</gene>
<reference evidence="2 3" key="1">
    <citation type="submission" date="2020-06" db="EMBL/GenBank/DDBJ databases">
        <title>Nonomuraea sp. SMC257, a novel actinomycete isolated from soil.</title>
        <authorList>
            <person name="Chanama M."/>
        </authorList>
    </citation>
    <scope>NUCLEOTIDE SEQUENCE [LARGE SCALE GENOMIC DNA]</scope>
    <source>
        <strain evidence="2 3">SMC257</strain>
    </source>
</reference>
<name>A0A7Y6I300_9ACTN</name>
<dbReference type="AlphaFoldDB" id="A0A7Y6I300"/>
<feature type="compositionally biased region" description="Acidic residues" evidence="1">
    <location>
        <begin position="32"/>
        <end position="92"/>
    </location>
</feature>
<feature type="region of interest" description="Disordered" evidence="1">
    <location>
        <begin position="1"/>
        <end position="140"/>
    </location>
</feature>
<protein>
    <submittedName>
        <fullName evidence="2">Gas vesicle protein</fullName>
    </submittedName>
</protein>
<evidence type="ECO:0000313" key="2">
    <source>
        <dbReference type="EMBL" id="NUW30566.1"/>
    </source>
</evidence>